<proteinExistence type="inferred from homology"/>
<evidence type="ECO:0000256" key="11">
    <source>
        <dbReference type="ARBA" id="ARBA00023136"/>
    </source>
</evidence>
<dbReference type="EMBL" id="CP035704">
    <property type="protein sequence ID" value="QBB70801.1"/>
    <property type="molecule type" value="Genomic_DNA"/>
</dbReference>
<evidence type="ECO:0000256" key="4">
    <source>
        <dbReference type="ARBA" id="ARBA00022475"/>
    </source>
</evidence>
<dbReference type="GO" id="GO:0015095">
    <property type="term" value="F:magnesium ion transmembrane transporter activity"/>
    <property type="evidence" value="ECO:0007669"/>
    <property type="project" value="TreeGrafter"/>
</dbReference>
<dbReference type="PANTHER" id="PTHR46494">
    <property type="entry name" value="CORA FAMILY METAL ION TRANSPORTER (EUROFUNG)"/>
    <property type="match status" value="1"/>
</dbReference>
<dbReference type="GO" id="GO:0000287">
    <property type="term" value="F:magnesium ion binding"/>
    <property type="evidence" value="ECO:0007669"/>
    <property type="project" value="TreeGrafter"/>
</dbReference>
<evidence type="ECO:0000256" key="7">
    <source>
        <dbReference type="ARBA" id="ARBA00022833"/>
    </source>
</evidence>
<dbReference type="Pfam" id="PF01544">
    <property type="entry name" value="CorA"/>
    <property type="match status" value="1"/>
</dbReference>
<keyword evidence="10" id="KW-0406">Ion transport</keyword>
<evidence type="ECO:0000256" key="2">
    <source>
        <dbReference type="ARBA" id="ARBA00009765"/>
    </source>
</evidence>
<dbReference type="InterPro" id="IPR002523">
    <property type="entry name" value="MgTranspt_CorA/ZnTranspt_ZntB"/>
</dbReference>
<evidence type="ECO:0000256" key="3">
    <source>
        <dbReference type="ARBA" id="ARBA00022448"/>
    </source>
</evidence>
<evidence type="ECO:0008006" key="17">
    <source>
        <dbReference type="Google" id="ProtNLM"/>
    </source>
</evidence>
<dbReference type="GO" id="GO:0050897">
    <property type="term" value="F:cobalt ion binding"/>
    <property type="evidence" value="ECO:0007669"/>
    <property type="project" value="TreeGrafter"/>
</dbReference>
<evidence type="ECO:0000313" key="16">
    <source>
        <dbReference type="Proteomes" id="UP000291562"/>
    </source>
</evidence>
<dbReference type="InterPro" id="IPR045861">
    <property type="entry name" value="CorA_cytoplasmic_dom"/>
</dbReference>
<evidence type="ECO:0000256" key="14">
    <source>
        <dbReference type="SAM" id="Phobius"/>
    </source>
</evidence>
<evidence type="ECO:0000256" key="5">
    <source>
        <dbReference type="ARBA" id="ARBA00022519"/>
    </source>
</evidence>
<keyword evidence="9 14" id="KW-1133">Transmembrane helix</keyword>
<dbReference type="FunFam" id="1.20.58.340:FF:000004">
    <property type="entry name" value="Magnesium transport protein CorA"/>
    <property type="match status" value="1"/>
</dbReference>
<dbReference type="Proteomes" id="UP000291562">
    <property type="component" value="Chromosome"/>
</dbReference>
<dbReference type="KEGG" id="xbc:ELE36_10790"/>
<evidence type="ECO:0000256" key="6">
    <source>
        <dbReference type="ARBA" id="ARBA00022692"/>
    </source>
</evidence>
<dbReference type="GO" id="GO:0005886">
    <property type="term" value="C:plasma membrane"/>
    <property type="evidence" value="ECO:0007669"/>
    <property type="project" value="UniProtKB-SubCell"/>
</dbReference>
<comment type="catalytic activity">
    <reaction evidence="12">
        <text>Mg(2+)(in) = Mg(2+)(out)</text>
        <dbReference type="Rhea" id="RHEA:29827"/>
        <dbReference type="ChEBI" id="CHEBI:18420"/>
    </reaction>
</comment>
<dbReference type="PANTHER" id="PTHR46494:SF3">
    <property type="entry name" value="ZINC TRANSPORT PROTEIN ZNTB"/>
    <property type="match status" value="1"/>
</dbReference>
<evidence type="ECO:0000256" key="10">
    <source>
        <dbReference type="ARBA" id="ARBA00023065"/>
    </source>
</evidence>
<dbReference type="OrthoDB" id="9803416at2"/>
<comment type="similarity">
    <text evidence="2">Belongs to the CorA metal ion transporter (MIT) (TC 1.A.35) family.</text>
</comment>
<protein>
    <recommendedName>
        <fullName evidence="17">Magnesium transporter</fullName>
    </recommendedName>
</protein>
<comment type="subcellular location">
    <subcellularLocation>
        <location evidence="1">Cell membrane</location>
        <topology evidence="1">Multi-pass membrane protein</topology>
    </subcellularLocation>
</comment>
<dbReference type="Gene3D" id="1.20.58.340">
    <property type="entry name" value="Magnesium transport protein CorA, transmembrane region"/>
    <property type="match status" value="2"/>
</dbReference>
<evidence type="ECO:0000256" key="1">
    <source>
        <dbReference type="ARBA" id="ARBA00004651"/>
    </source>
</evidence>
<dbReference type="SUPFAM" id="SSF143865">
    <property type="entry name" value="CorA soluble domain-like"/>
    <property type="match status" value="1"/>
</dbReference>
<gene>
    <name evidence="15" type="ORF">ELE36_10790</name>
</gene>
<feature type="transmembrane region" description="Helical" evidence="14">
    <location>
        <begin position="258"/>
        <end position="278"/>
    </location>
</feature>
<keyword evidence="8" id="KW-0460">Magnesium</keyword>
<keyword evidence="7" id="KW-0862">Zinc</keyword>
<name>A0A411HJZ5_9GAMM</name>
<keyword evidence="16" id="KW-1185">Reference proteome</keyword>
<evidence type="ECO:0000256" key="8">
    <source>
        <dbReference type="ARBA" id="ARBA00022842"/>
    </source>
</evidence>
<sequence>MLKIYPTTAIPSSKPAPTMEKNHAVWFDLLNPTPEEKQQAADATGLNIPERDQISGIELSSRIRAEGDVLYLNIPYFSDAAHSNEAPTPLGFLLTSDVLVSLRYSDSQAFDLAESRIEKNTDVTSIDAFITIMETIINLAADQMEAIAAELGQLSHEVLAGAGKRSSSLREPMLQVARLESRLTRMRSSLIGVLRVVTFAHDGKPKCMDMPSLARLLLAKNDLVALNEFDAQLTDKLQFLLDAILGIINTDQNEVMKVLTVASVAGIPPVILAGIWGMNFKNMPELATNWGYPMALLTMLVSCILPLLWFKRRGWL</sequence>
<dbReference type="InterPro" id="IPR045863">
    <property type="entry name" value="CorA_TM1_TM2"/>
</dbReference>
<dbReference type="AlphaFoldDB" id="A0A411HJZ5"/>
<dbReference type="SUPFAM" id="SSF144083">
    <property type="entry name" value="Magnesium transport protein CorA, transmembrane region"/>
    <property type="match status" value="1"/>
</dbReference>
<feature type="transmembrane region" description="Helical" evidence="14">
    <location>
        <begin position="290"/>
        <end position="310"/>
    </location>
</feature>
<evidence type="ECO:0000256" key="12">
    <source>
        <dbReference type="ARBA" id="ARBA00034269"/>
    </source>
</evidence>
<keyword evidence="4" id="KW-1003">Cell membrane</keyword>
<evidence type="ECO:0000313" key="15">
    <source>
        <dbReference type="EMBL" id="QBB70801.1"/>
    </source>
</evidence>
<organism evidence="15 16">
    <name type="scientific">Pseudolysobacter antarcticus</name>
    <dbReference type="NCBI Taxonomy" id="2511995"/>
    <lineage>
        <taxon>Bacteria</taxon>
        <taxon>Pseudomonadati</taxon>
        <taxon>Pseudomonadota</taxon>
        <taxon>Gammaproteobacteria</taxon>
        <taxon>Lysobacterales</taxon>
        <taxon>Rhodanobacteraceae</taxon>
        <taxon>Pseudolysobacter</taxon>
    </lineage>
</organism>
<keyword evidence="6 14" id="KW-0812">Transmembrane</keyword>
<keyword evidence="11 14" id="KW-0472">Membrane</keyword>
<evidence type="ECO:0000256" key="13">
    <source>
        <dbReference type="ARBA" id="ARBA00045497"/>
    </source>
</evidence>
<keyword evidence="3" id="KW-0813">Transport</keyword>
<reference evidence="15 16" key="1">
    <citation type="submission" date="2019-01" db="EMBL/GenBank/DDBJ databases">
        <title>Pseudolysobacter antarctica gen. nov., sp. nov., isolated from Fildes Peninsula, Antarctica.</title>
        <authorList>
            <person name="Wei Z."/>
            <person name="Peng F."/>
        </authorList>
    </citation>
    <scope>NUCLEOTIDE SEQUENCE [LARGE SCALE GENOMIC DNA]</scope>
    <source>
        <strain evidence="15 16">AQ6-296</strain>
    </source>
</reference>
<dbReference type="Gene3D" id="3.30.460.20">
    <property type="entry name" value="CorA soluble domain-like"/>
    <property type="match status" value="1"/>
</dbReference>
<dbReference type="GO" id="GO:0015087">
    <property type="term" value="F:cobalt ion transmembrane transporter activity"/>
    <property type="evidence" value="ECO:0007669"/>
    <property type="project" value="TreeGrafter"/>
</dbReference>
<keyword evidence="5" id="KW-0997">Cell inner membrane</keyword>
<evidence type="ECO:0000256" key="9">
    <source>
        <dbReference type="ARBA" id="ARBA00022989"/>
    </source>
</evidence>
<accession>A0A411HJZ5</accession>
<comment type="function">
    <text evidence="13">Mediates influx of magnesium ions. Alternates between open and closed states. Activated by low cytoplasmic Mg(2+) levels. Inactive when cytoplasmic Mg(2+) levels are high.</text>
</comment>
<dbReference type="RefSeq" id="WP_129833184.1">
    <property type="nucleotide sequence ID" value="NZ_CP035704.1"/>
</dbReference>